<gene>
    <name evidence="1" type="ORF">NYM_LOCUS1762</name>
</gene>
<protein>
    <submittedName>
        <fullName evidence="1">Uncharacterized protein</fullName>
    </submittedName>
</protein>
<dbReference type="AlphaFoldDB" id="A0A5K0VXM0"/>
<evidence type="ECO:0000313" key="1">
    <source>
        <dbReference type="EMBL" id="VVV45611.1"/>
    </source>
</evidence>
<accession>A0A5K0VXM0</accession>
<proteinExistence type="predicted"/>
<sequence length="49" mass="5796">METGVRVRFEKQFARIRQVTDLAAQSIKRIRDRCAYTWIKLEDLALLSV</sequence>
<reference evidence="1" key="1">
    <citation type="submission" date="2019-09" db="EMBL/GenBank/DDBJ databases">
        <authorList>
            <person name="Zhang L."/>
        </authorList>
    </citation>
    <scope>NUCLEOTIDE SEQUENCE</scope>
</reference>
<organism evidence="1">
    <name type="scientific">Nymphaea colorata</name>
    <name type="common">pocket water lily</name>
    <dbReference type="NCBI Taxonomy" id="210225"/>
    <lineage>
        <taxon>Eukaryota</taxon>
        <taxon>Viridiplantae</taxon>
        <taxon>Streptophyta</taxon>
        <taxon>Embryophyta</taxon>
        <taxon>Tracheophyta</taxon>
        <taxon>Spermatophyta</taxon>
        <taxon>Magnoliopsida</taxon>
        <taxon>Nymphaeales</taxon>
        <taxon>Nymphaeaceae</taxon>
        <taxon>Nymphaea</taxon>
    </lineage>
</organism>
<name>A0A5K0VXM0_9MAGN</name>
<dbReference type="EMBL" id="LR721774">
    <property type="protein sequence ID" value="VVV45611.1"/>
    <property type="molecule type" value="Genomic_DNA"/>
</dbReference>